<evidence type="ECO:0000313" key="3">
    <source>
        <dbReference type="Proteomes" id="UP000308197"/>
    </source>
</evidence>
<sequence>MFTPGRSSKQRTDMDAWAPRRSRSSRTAFRVPRLLLQRRTRTHAALVAHALHAIPLRTPYVHAPRSAHVFSDSSRTWTPRALPTSRHSEMRCISSWNCCITDYEHGLLIVHHTCISIAIHRRSLFAPASRIMYRSQVLARSAPERIYIPLRRMLQWANESSDSFHTLSLRAAIRQLPLPPPLDAGASYVVIRTEDGVSQRMREGPRWSRRQATRVFKVRRDRVDSSLARHVHEEHFPVHLDRLDRGWCGFSSRRARC</sequence>
<protein>
    <submittedName>
        <fullName evidence="2">Uncharacterized protein</fullName>
    </submittedName>
</protein>
<accession>A0A5C3P9B1</accession>
<feature type="region of interest" description="Disordered" evidence="1">
    <location>
        <begin position="1"/>
        <end position="21"/>
    </location>
</feature>
<dbReference type="AlphaFoldDB" id="A0A5C3P9B1"/>
<gene>
    <name evidence="2" type="ORF">K466DRAFT_664210</name>
</gene>
<dbReference type="EMBL" id="ML211229">
    <property type="protein sequence ID" value="TFK85862.1"/>
    <property type="molecule type" value="Genomic_DNA"/>
</dbReference>
<evidence type="ECO:0000256" key="1">
    <source>
        <dbReference type="SAM" id="MobiDB-lite"/>
    </source>
</evidence>
<reference evidence="2 3" key="1">
    <citation type="journal article" date="2019" name="Nat. Ecol. Evol.">
        <title>Megaphylogeny resolves global patterns of mushroom evolution.</title>
        <authorList>
            <person name="Varga T."/>
            <person name="Krizsan K."/>
            <person name="Foldi C."/>
            <person name="Dima B."/>
            <person name="Sanchez-Garcia M."/>
            <person name="Sanchez-Ramirez S."/>
            <person name="Szollosi G.J."/>
            <person name="Szarkandi J.G."/>
            <person name="Papp V."/>
            <person name="Albert L."/>
            <person name="Andreopoulos W."/>
            <person name="Angelini C."/>
            <person name="Antonin V."/>
            <person name="Barry K.W."/>
            <person name="Bougher N.L."/>
            <person name="Buchanan P."/>
            <person name="Buyck B."/>
            <person name="Bense V."/>
            <person name="Catcheside P."/>
            <person name="Chovatia M."/>
            <person name="Cooper J."/>
            <person name="Damon W."/>
            <person name="Desjardin D."/>
            <person name="Finy P."/>
            <person name="Geml J."/>
            <person name="Haridas S."/>
            <person name="Hughes K."/>
            <person name="Justo A."/>
            <person name="Karasinski D."/>
            <person name="Kautmanova I."/>
            <person name="Kiss B."/>
            <person name="Kocsube S."/>
            <person name="Kotiranta H."/>
            <person name="LaButti K.M."/>
            <person name="Lechner B.E."/>
            <person name="Liimatainen K."/>
            <person name="Lipzen A."/>
            <person name="Lukacs Z."/>
            <person name="Mihaltcheva S."/>
            <person name="Morgado L.N."/>
            <person name="Niskanen T."/>
            <person name="Noordeloos M.E."/>
            <person name="Ohm R.A."/>
            <person name="Ortiz-Santana B."/>
            <person name="Ovrebo C."/>
            <person name="Racz N."/>
            <person name="Riley R."/>
            <person name="Savchenko A."/>
            <person name="Shiryaev A."/>
            <person name="Soop K."/>
            <person name="Spirin V."/>
            <person name="Szebenyi C."/>
            <person name="Tomsovsky M."/>
            <person name="Tulloss R.E."/>
            <person name="Uehling J."/>
            <person name="Grigoriev I.V."/>
            <person name="Vagvolgyi C."/>
            <person name="Papp T."/>
            <person name="Martin F.M."/>
            <person name="Miettinen O."/>
            <person name="Hibbett D.S."/>
            <person name="Nagy L.G."/>
        </authorList>
    </citation>
    <scope>NUCLEOTIDE SEQUENCE [LARGE SCALE GENOMIC DNA]</scope>
    <source>
        <strain evidence="2 3">HHB13444</strain>
    </source>
</reference>
<organism evidence="2 3">
    <name type="scientific">Polyporus arcularius HHB13444</name>
    <dbReference type="NCBI Taxonomy" id="1314778"/>
    <lineage>
        <taxon>Eukaryota</taxon>
        <taxon>Fungi</taxon>
        <taxon>Dikarya</taxon>
        <taxon>Basidiomycota</taxon>
        <taxon>Agaricomycotina</taxon>
        <taxon>Agaricomycetes</taxon>
        <taxon>Polyporales</taxon>
        <taxon>Polyporaceae</taxon>
        <taxon>Polyporus</taxon>
    </lineage>
</organism>
<dbReference type="InParanoid" id="A0A5C3P9B1"/>
<keyword evidence="3" id="KW-1185">Reference proteome</keyword>
<evidence type="ECO:0000313" key="2">
    <source>
        <dbReference type="EMBL" id="TFK85862.1"/>
    </source>
</evidence>
<feature type="non-terminal residue" evidence="2">
    <location>
        <position position="257"/>
    </location>
</feature>
<dbReference type="Proteomes" id="UP000308197">
    <property type="component" value="Unassembled WGS sequence"/>
</dbReference>
<proteinExistence type="predicted"/>
<name>A0A5C3P9B1_9APHY</name>